<dbReference type="OrthoDB" id="4540540at2759"/>
<evidence type="ECO:0000256" key="2">
    <source>
        <dbReference type="ARBA" id="ARBA00022448"/>
    </source>
</evidence>
<dbReference type="EMBL" id="ML732256">
    <property type="protein sequence ID" value="KAB8072070.1"/>
    <property type="molecule type" value="Genomic_DNA"/>
</dbReference>
<evidence type="ECO:0008006" key="9">
    <source>
        <dbReference type="Google" id="ProtNLM"/>
    </source>
</evidence>
<keyword evidence="3 6" id="KW-0812">Transmembrane</keyword>
<feature type="transmembrane region" description="Helical" evidence="6">
    <location>
        <begin position="73"/>
        <end position="94"/>
    </location>
</feature>
<keyword evidence="4 6" id="KW-1133">Transmembrane helix</keyword>
<comment type="subcellular location">
    <subcellularLocation>
        <location evidence="1">Membrane</location>
        <topology evidence="1">Multi-pass membrane protein</topology>
    </subcellularLocation>
</comment>
<dbReference type="PANTHER" id="PTHR19432">
    <property type="entry name" value="SUGAR TRANSPORTER"/>
    <property type="match status" value="1"/>
</dbReference>
<protein>
    <recommendedName>
        <fullName evidence="9">Major facilitator superfamily domain-containing protein</fullName>
    </recommendedName>
</protein>
<dbReference type="PANTHER" id="PTHR19432:SF35">
    <property type="entry name" value="SOLUTE CARRIER FAMILY 45 MEMBER 3 ISOFORM X1"/>
    <property type="match status" value="1"/>
</dbReference>
<dbReference type="GO" id="GO:0005886">
    <property type="term" value="C:plasma membrane"/>
    <property type="evidence" value="ECO:0007669"/>
    <property type="project" value="TreeGrafter"/>
</dbReference>
<dbReference type="Gene3D" id="1.20.1250.20">
    <property type="entry name" value="MFS general substrate transporter like domains"/>
    <property type="match status" value="1"/>
</dbReference>
<dbReference type="AlphaFoldDB" id="A0A5N5WY36"/>
<name>A0A5N5WY36_9EURO</name>
<sequence length="368" mass="40650">MFTIWTAIQAVQVGMRALITDGCSQDEQAYANAWASRYSNFSTAMANLLAYLDFLPHAASHDHASSIFQNMSLLAILLLAMTTTISCISVTEIVPKSVILSPDPHAGKSLRDMWNFFLGNPSQTRTICIVQAFSWLGWFPFLYYIVTYVNQLYYDESTRTGRPKALIDHGDTRRGLLALSVFGFVSLVVSMILPLLVSRWQIMSMRRLWMMSNLLFAIFMLSMSILSSSTVALVLCSIVGFSWAVSSWIPYALLGAEASVSPHFQGYGLTGFEGLDAEEKLQDQELRPGDGNLANDMGLLYGIHNLAICLPQIFLSLAMGLERMLSHEDHIQGRPGGGPGESLIWIFRIAGAAALVSMYFIDGIRGDS</sequence>
<evidence type="ECO:0000256" key="5">
    <source>
        <dbReference type="ARBA" id="ARBA00023136"/>
    </source>
</evidence>
<proteinExistence type="predicted"/>
<keyword evidence="8" id="KW-1185">Reference proteome</keyword>
<keyword evidence="2" id="KW-0813">Transport</keyword>
<evidence type="ECO:0000313" key="8">
    <source>
        <dbReference type="Proteomes" id="UP000326565"/>
    </source>
</evidence>
<dbReference type="SUPFAM" id="SSF103473">
    <property type="entry name" value="MFS general substrate transporter"/>
    <property type="match status" value="1"/>
</dbReference>
<feature type="transmembrane region" description="Helical" evidence="6">
    <location>
        <begin position="342"/>
        <end position="361"/>
    </location>
</feature>
<gene>
    <name evidence="7" type="ORF">BDV29DRAFT_158906</name>
</gene>
<reference evidence="7 8" key="1">
    <citation type="submission" date="2019-04" db="EMBL/GenBank/DDBJ databases">
        <title>Friends and foes A comparative genomics study of 23 Aspergillus species from section Flavi.</title>
        <authorList>
            <consortium name="DOE Joint Genome Institute"/>
            <person name="Kjaerbolling I."/>
            <person name="Vesth T."/>
            <person name="Frisvad J.C."/>
            <person name="Nybo J.L."/>
            <person name="Theobald S."/>
            <person name="Kildgaard S."/>
            <person name="Isbrandt T."/>
            <person name="Kuo A."/>
            <person name="Sato A."/>
            <person name="Lyhne E.K."/>
            <person name="Kogle M.E."/>
            <person name="Wiebenga A."/>
            <person name="Kun R.S."/>
            <person name="Lubbers R.J."/>
            <person name="Makela M.R."/>
            <person name="Barry K."/>
            <person name="Chovatia M."/>
            <person name="Clum A."/>
            <person name="Daum C."/>
            <person name="Haridas S."/>
            <person name="He G."/>
            <person name="LaButti K."/>
            <person name="Lipzen A."/>
            <person name="Mondo S."/>
            <person name="Riley R."/>
            <person name="Salamov A."/>
            <person name="Simmons B.A."/>
            <person name="Magnuson J.K."/>
            <person name="Henrissat B."/>
            <person name="Mortensen U.H."/>
            <person name="Larsen T.O."/>
            <person name="Devries R.P."/>
            <person name="Grigoriev I.V."/>
            <person name="Machida M."/>
            <person name="Baker S.E."/>
            <person name="Andersen M.R."/>
        </authorList>
    </citation>
    <scope>NUCLEOTIDE SEQUENCE [LARGE SCALE GENOMIC DNA]</scope>
    <source>
        <strain evidence="7 8">CBS 151.66</strain>
    </source>
</reference>
<feature type="transmembrane region" description="Helical" evidence="6">
    <location>
        <begin position="135"/>
        <end position="154"/>
    </location>
</feature>
<dbReference type="GO" id="GO:0008506">
    <property type="term" value="F:sucrose:proton symporter activity"/>
    <property type="evidence" value="ECO:0007669"/>
    <property type="project" value="TreeGrafter"/>
</dbReference>
<organism evidence="7 8">
    <name type="scientific">Aspergillus leporis</name>
    <dbReference type="NCBI Taxonomy" id="41062"/>
    <lineage>
        <taxon>Eukaryota</taxon>
        <taxon>Fungi</taxon>
        <taxon>Dikarya</taxon>
        <taxon>Ascomycota</taxon>
        <taxon>Pezizomycotina</taxon>
        <taxon>Eurotiomycetes</taxon>
        <taxon>Eurotiomycetidae</taxon>
        <taxon>Eurotiales</taxon>
        <taxon>Aspergillaceae</taxon>
        <taxon>Aspergillus</taxon>
        <taxon>Aspergillus subgen. Circumdati</taxon>
    </lineage>
</organism>
<evidence type="ECO:0000256" key="6">
    <source>
        <dbReference type="SAM" id="Phobius"/>
    </source>
</evidence>
<dbReference type="Proteomes" id="UP000326565">
    <property type="component" value="Unassembled WGS sequence"/>
</dbReference>
<evidence type="ECO:0000256" key="4">
    <source>
        <dbReference type="ARBA" id="ARBA00022989"/>
    </source>
</evidence>
<feature type="transmembrane region" description="Helical" evidence="6">
    <location>
        <begin position="208"/>
        <end position="226"/>
    </location>
</feature>
<evidence type="ECO:0000256" key="1">
    <source>
        <dbReference type="ARBA" id="ARBA00004141"/>
    </source>
</evidence>
<keyword evidence="5 6" id="KW-0472">Membrane</keyword>
<accession>A0A5N5WY36</accession>
<feature type="transmembrane region" description="Helical" evidence="6">
    <location>
        <begin position="233"/>
        <end position="254"/>
    </location>
</feature>
<evidence type="ECO:0000256" key="3">
    <source>
        <dbReference type="ARBA" id="ARBA00022692"/>
    </source>
</evidence>
<feature type="transmembrane region" description="Helical" evidence="6">
    <location>
        <begin position="299"/>
        <end position="321"/>
    </location>
</feature>
<feature type="transmembrane region" description="Helical" evidence="6">
    <location>
        <begin position="175"/>
        <end position="196"/>
    </location>
</feature>
<dbReference type="InterPro" id="IPR011701">
    <property type="entry name" value="MFS"/>
</dbReference>
<dbReference type="Pfam" id="PF07690">
    <property type="entry name" value="MFS_1"/>
    <property type="match status" value="1"/>
</dbReference>
<dbReference type="InterPro" id="IPR036259">
    <property type="entry name" value="MFS_trans_sf"/>
</dbReference>
<evidence type="ECO:0000313" key="7">
    <source>
        <dbReference type="EMBL" id="KAB8072070.1"/>
    </source>
</evidence>